<dbReference type="CDD" id="cd07247">
    <property type="entry name" value="SgaA_N_like"/>
    <property type="match status" value="1"/>
</dbReference>
<dbReference type="InterPro" id="IPR037523">
    <property type="entry name" value="VOC_core"/>
</dbReference>
<protein>
    <submittedName>
        <fullName evidence="2">VOC family protein</fullName>
    </submittedName>
</protein>
<dbReference type="InterPro" id="IPR004360">
    <property type="entry name" value="Glyas_Fos-R_dOase_dom"/>
</dbReference>
<comment type="caution">
    <text evidence="2">The sequence shown here is derived from an EMBL/GenBank/DDBJ whole genome shotgun (WGS) entry which is preliminary data.</text>
</comment>
<reference evidence="3" key="1">
    <citation type="journal article" date="2019" name="Int. J. Syst. Evol. Microbiol.">
        <title>The Global Catalogue of Microorganisms (GCM) 10K type strain sequencing project: providing services to taxonomists for standard genome sequencing and annotation.</title>
        <authorList>
            <consortium name="The Broad Institute Genomics Platform"/>
            <consortium name="The Broad Institute Genome Sequencing Center for Infectious Disease"/>
            <person name="Wu L."/>
            <person name="Ma J."/>
        </authorList>
    </citation>
    <scope>NUCLEOTIDE SEQUENCE [LARGE SCALE GENOMIC DNA]</scope>
    <source>
        <strain evidence="3">JCM 32105</strain>
    </source>
</reference>
<name>A0ABP8N1P0_9BACT</name>
<organism evidence="2 3">
    <name type="scientific">Nemorincola caseinilytica</name>
    <dbReference type="NCBI Taxonomy" id="2054315"/>
    <lineage>
        <taxon>Bacteria</taxon>
        <taxon>Pseudomonadati</taxon>
        <taxon>Bacteroidota</taxon>
        <taxon>Chitinophagia</taxon>
        <taxon>Chitinophagales</taxon>
        <taxon>Chitinophagaceae</taxon>
        <taxon>Nemorincola</taxon>
    </lineage>
</organism>
<proteinExistence type="predicted"/>
<dbReference type="Pfam" id="PF00903">
    <property type="entry name" value="Glyoxalase"/>
    <property type="match status" value="1"/>
</dbReference>
<dbReference type="PANTHER" id="PTHR33993">
    <property type="entry name" value="GLYOXALASE-RELATED"/>
    <property type="match status" value="1"/>
</dbReference>
<evidence type="ECO:0000259" key="1">
    <source>
        <dbReference type="PROSITE" id="PS51819"/>
    </source>
</evidence>
<dbReference type="RefSeq" id="WP_345076973.1">
    <property type="nucleotide sequence ID" value="NZ_BAABFA010000001.1"/>
</dbReference>
<evidence type="ECO:0000313" key="3">
    <source>
        <dbReference type="Proteomes" id="UP001500067"/>
    </source>
</evidence>
<dbReference type="PROSITE" id="PS51819">
    <property type="entry name" value="VOC"/>
    <property type="match status" value="1"/>
</dbReference>
<dbReference type="SUPFAM" id="SSF54593">
    <property type="entry name" value="Glyoxalase/Bleomycin resistance protein/Dihydroxybiphenyl dioxygenase"/>
    <property type="match status" value="1"/>
</dbReference>
<sequence>MIFTNAISWFEIPASDIERAQRFYEAIFDIKMIPLDFPNLQMRMFPINNPMNIGGALVHNADFYKPSATEGPMIYLNANPDVQTILDRIPAAGGTILVPKTEISPDHGYMAVFIDSEGNRMALHAIPPGMAQ</sequence>
<dbReference type="InterPro" id="IPR029068">
    <property type="entry name" value="Glyas_Bleomycin-R_OHBP_Dase"/>
</dbReference>
<dbReference type="PANTHER" id="PTHR33993:SF2">
    <property type="entry name" value="VOC DOMAIN-CONTAINING PROTEIN"/>
    <property type="match status" value="1"/>
</dbReference>
<feature type="domain" description="VOC" evidence="1">
    <location>
        <begin position="6"/>
        <end position="126"/>
    </location>
</feature>
<accession>A0ABP8N1P0</accession>
<keyword evidence="3" id="KW-1185">Reference proteome</keyword>
<dbReference type="InterPro" id="IPR052164">
    <property type="entry name" value="Anthracycline_SecMetBiosynth"/>
</dbReference>
<gene>
    <name evidence="2" type="ORF">GCM10023093_01350</name>
</gene>
<dbReference type="Gene3D" id="3.10.180.10">
    <property type="entry name" value="2,3-Dihydroxybiphenyl 1,2-Dioxygenase, domain 1"/>
    <property type="match status" value="1"/>
</dbReference>
<dbReference type="EMBL" id="BAABFA010000001">
    <property type="protein sequence ID" value="GAA4459768.1"/>
    <property type="molecule type" value="Genomic_DNA"/>
</dbReference>
<dbReference type="Proteomes" id="UP001500067">
    <property type="component" value="Unassembled WGS sequence"/>
</dbReference>
<evidence type="ECO:0000313" key="2">
    <source>
        <dbReference type="EMBL" id="GAA4459768.1"/>
    </source>
</evidence>